<sequence>MERKIAQLTNALSHLESADAVRAFLEDLCTIREIQDMAQRLEAARMLDGGASYQEVSDTLAISSATIARVNKALHYGAGGYKAVLAHLGSQTSRHAN</sequence>
<dbReference type="EMBL" id="CP121208">
    <property type="protein sequence ID" value="WFM82684.1"/>
    <property type="molecule type" value="Genomic_DNA"/>
</dbReference>
<dbReference type="Proteomes" id="UP001215216">
    <property type="component" value="Chromosome"/>
</dbReference>
<dbReference type="PANTHER" id="PTHR40080">
    <property type="entry name" value="LMO1763 PROTEIN"/>
    <property type="match status" value="1"/>
</dbReference>
<dbReference type="RefSeq" id="WP_278012110.1">
    <property type="nucleotide sequence ID" value="NZ_CP121208.1"/>
</dbReference>
<dbReference type="InterPro" id="IPR010921">
    <property type="entry name" value="Trp_repressor/repl_initiator"/>
</dbReference>
<dbReference type="InterPro" id="IPR038116">
    <property type="entry name" value="TrpR-like_sf"/>
</dbReference>
<organism evidence="1 2">
    <name type="scientific">Arcanobacterium canis</name>
    <dbReference type="NCBI Taxonomy" id="999183"/>
    <lineage>
        <taxon>Bacteria</taxon>
        <taxon>Bacillati</taxon>
        <taxon>Actinomycetota</taxon>
        <taxon>Actinomycetes</taxon>
        <taxon>Actinomycetales</taxon>
        <taxon>Actinomycetaceae</taxon>
        <taxon>Arcanobacterium</taxon>
    </lineage>
</organism>
<keyword evidence="2" id="KW-1185">Reference proteome</keyword>
<protein>
    <submittedName>
        <fullName evidence="1">YerC/YecD family TrpR-related protein</fullName>
    </submittedName>
</protein>
<dbReference type="PANTHER" id="PTHR40080:SF1">
    <property type="entry name" value="TRPR-LIKE PROTEIN YERC_YECD"/>
    <property type="match status" value="1"/>
</dbReference>
<dbReference type="Gene3D" id="1.10.1270.10">
    <property type="entry name" value="TrpR-like"/>
    <property type="match status" value="1"/>
</dbReference>
<dbReference type="NCBIfam" id="TIGR02531">
    <property type="entry name" value="yecD_yerC"/>
    <property type="match status" value="1"/>
</dbReference>
<reference evidence="1 2" key="1">
    <citation type="submission" date="2023-03" db="EMBL/GenBank/DDBJ databases">
        <title>Complete genome of Arcanobacterium canis strain DSM 25104 isolated in 2010 from a canine otitis externa in Germany.</title>
        <authorList>
            <person name="Borowiak M."/>
            <person name="Kreitlow A."/>
            <person name="Malorny B."/>
            <person name="Laemmler C."/>
            <person name="Prenger-Berninghoff E."/>
            <person name="Ploetz M."/>
            <person name="Abdulmawjood A."/>
        </authorList>
    </citation>
    <scope>NUCLEOTIDE SEQUENCE [LARGE SCALE GENOMIC DNA]</scope>
    <source>
        <strain evidence="1 2">DSM 25104</strain>
    </source>
</reference>
<dbReference type="Pfam" id="PF01371">
    <property type="entry name" value="Trp_repressor"/>
    <property type="match status" value="1"/>
</dbReference>
<accession>A0ABY8FVZ5</accession>
<dbReference type="InterPro" id="IPR000831">
    <property type="entry name" value="Trp_repress"/>
</dbReference>
<name>A0ABY8FVZ5_9ACTO</name>
<dbReference type="SUPFAM" id="SSF48295">
    <property type="entry name" value="TrpR-like"/>
    <property type="match status" value="1"/>
</dbReference>
<proteinExistence type="predicted"/>
<dbReference type="InterPro" id="IPR013368">
    <property type="entry name" value="YecD_YerC"/>
</dbReference>
<dbReference type="PIRSF" id="PIRSF012508">
    <property type="entry name" value="YerC"/>
    <property type="match status" value="1"/>
</dbReference>
<evidence type="ECO:0000313" key="2">
    <source>
        <dbReference type="Proteomes" id="UP001215216"/>
    </source>
</evidence>
<gene>
    <name evidence="1" type="ORF">P7079_04530</name>
</gene>
<evidence type="ECO:0000313" key="1">
    <source>
        <dbReference type="EMBL" id="WFM82684.1"/>
    </source>
</evidence>